<dbReference type="HOGENOM" id="CLU_493520_0_0_1"/>
<organism evidence="3 4">
    <name type="scientific">Lodderomyces elongisporus (strain ATCC 11503 / CBS 2605 / JCM 1781 / NBRC 1676 / NRRL YB-4239)</name>
    <name type="common">Yeast</name>
    <name type="synonym">Saccharomyces elongisporus</name>
    <dbReference type="NCBI Taxonomy" id="379508"/>
    <lineage>
        <taxon>Eukaryota</taxon>
        <taxon>Fungi</taxon>
        <taxon>Dikarya</taxon>
        <taxon>Ascomycota</taxon>
        <taxon>Saccharomycotina</taxon>
        <taxon>Pichiomycetes</taxon>
        <taxon>Debaryomycetaceae</taxon>
        <taxon>Candida/Lodderomyces clade</taxon>
        <taxon>Lodderomyces</taxon>
    </lineage>
</organism>
<proteinExistence type="predicted"/>
<dbReference type="VEuPathDB" id="FungiDB:LELG_01471"/>
<dbReference type="Proteomes" id="UP000001996">
    <property type="component" value="Unassembled WGS sequence"/>
</dbReference>
<feature type="region of interest" description="Disordered" evidence="2">
    <location>
        <begin position="256"/>
        <end position="335"/>
    </location>
</feature>
<evidence type="ECO:0000256" key="2">
    <source>
        <dbReference type="SAM" id="MobiDB-lite"/>
    </source>
</evidence>
<dbReference type="AlphaFoldDB" id="A5DVT5"/>
<dbReference type="InParanoid" id="A5DVT5"/>
<dbReference type="OrthoDB" id="4024719at2759"/>
<sequence>MTTVSVLETKKLKDIPIINGDFPRGWRKRYYGDCYKTRGYYLLLYVESQHNNNSILNFYVTDFTSHRQCTTEEQSDERSHATNLFNLKKSQVLKLIVHRDKLGDISESYQHAHPSCKLDLVKTFYDSFETHFFIEEELIIFGVTTKWRTYGGVLEPYTYDFEVVNYEELLDDDRLVVEDLYKNILKYTNFVNKRDIEIQENEEEEEEIEEEEEEEMEKEKRKKLIKKIIPKKFWQPQNSSTHEKSSLLLPPGKLPGIKVTHGKGNKTGVVSEASETSETEIQDSVGIEEYRNPQRLSNETPVSTRKTTSKNIVDHNRSQRGSVNRSADNYDDESIDDSEELVNGNKFALPHAQLNLSSLNNSNAIHCTQTVGCEPMQQKKQRFNHSKPRQNLKPGFYSIRDLNSRTISTNEKCDNFERSKVFPTTCRIIGTRPSDWLLLCGVPFSHRIEDDESYPQPMLFDMEIVLVDVDANLEEIERRDMLSIYLNTSQVLKFLKVPEVKDAYYTMEKLQKKRKLSSKVNAGEVIDLELFKVKKMVFDRKERLVWTCNHIQ</sequence>
<evidence type="ECO:0000313" key="4">
    <source>
        <dbReference type="Proteomes" id="UP000001996"/>
    </source>
</evidence>
<feature type="compositionally biased region" description="Polar residues" evidence="2">
    <location>
        <begin position="294"/>
        <end position="311"/>
    </location>
</feature>
<evidence type="ECO:0000256" key="1">
    <source>
        <dbReference type="SAM" id="Coils"/>
    </source>
</evidence>
<name>A5DVT5_LODEL</name>
<keyword evidence="4" id="KW-1185">Reference proteome</keyword>
<dbReference type="Gene3D" id="2.40.50.140">
    <property type="entry name" value="Nucleic acid-binding proteins"/>
    <property type="match status" value="1"/>
</dbReference>
<feature type="coiled-coil region" evidence="1">
    <location>
        <begin position="191"/>
        <end position="228"/>
    </location>
</feature>
<gene>
    <name evidence="3" type="ORF">LELG_01471</name>
</gene>
<dbReference type="InterPro" id="IPR012340">
    <property type="entry name" value="NA-bd_OB-fold"/>
</dbReference>
<dbReference type="KEGG" id="lel:PVL30_001440"/>
<reference evidence="3 4" key="1">
    <citation type="journal article" date="2009" name="Nature">
        <title>Evolution of pathogenicity and sexual reproduction in eight Candida genomes.</title>
        <authorList>
            <person name="Butler G."/>
            <person name="Rasmussen M.D."/>
            <person name="Lin M.F."/>
            <person name="Santos M.A."/>
            <person name="Sakthikumar S."/>
            <person name="Munro C.A."/>
            <person name="Rheinbay E."/>
            <person name="Grabherr M."/>
            <person name="Forche A."/>
            <person name="Reedy J.L."/>
            <person name="Agrafioti I."/>
            <person name="Arnaud M.B."/>
            <person name="Bates S."/>
            <person name="Brown A.J."/>
            <person name="Brunke S."/>
            <person name="Costanzo M.C."/>
            <person name="Fitzpatrick D.A."/>
            <person name="de Groot P.W."/>
            <person name="Harris D."/>
            <person name="Hoyer L.L."/>
            <person name="Hube B."/>
            <person name="Klis F.M."/>
            <person name="Kodira C."/>
            <person name="Lennard N."/>
            <person name="Logue M.E."/>
            <person name="Martin R."/>
            <person name="Neiman A.M."/>
            <person name="Nikolaou E."/>
            <person name="Quail M.A."/>
            <person name="Quinn J."/>
            <person name="Santos M.C."/>
            <person name="Schmitzberger F.F."/>
            <person name="Sherlock G."/>
            <person name="Shah P."/>
            <person name="Silverstein K.A."/>
            <person name="Skrzypek M.S."/>
            <person name="Soll D."/>
            <person name="Staggs R."/>
            <person name="Stansfield I."/>
            <person name="Stumpf M.P."/>
            <person name="Sudbery P.E."/>
            <person name="Srikantha T."/>
            <person name="Zeng Q."/>
            <person name="Berman J."/>
            <person name="Berriman M."/>
            <person name="Heitman J."/>
            <person name="Gow N.A."/>
            <person name="Lorenz M.C."/>
            <person name="Birren B.W."/>
            <person name="Kellis M."/>
            <person name="Cuomo C.A."/>
        </authorList>
    </citation>
    <scope>NUCLEOTIDE SEQUENCE [LARGE SCALE GENOMIC DNA]</scope>
    <source>
        <strain evidence="4">ATCC 11503 / BCRC 21390 / CBS 2605 / JCM 1781 / NBRC 1676 / NRRL YB-4239</strain>
    </source>
</reference>
<dbReference type="GeneID" id="5234008"/>
<accession>A5DVT5</accession>
<evidence type="ECO:0000313" key="3">
    <source>
        <dbReference type="EMBL" id="EDK43293.1"/>
    </source>
</evidence>
<keyword evidence="1" id="KW-0175">Coiled coil</keyword>
<protein>
    <submittedName>
        <fullName evidence="3">Uncharacterized protein</fullName>
    </submittedName>
</protein>
<dbReference type="EMBL" id="CH981525">
    <property type="protein sequence ID" value="EDK43293.1"/>
    <property type="molecule type" value="Genomic_DNA"/>
</dbReference>